<organism evidence="8 9">
    <name type="scientific">Ralstonia nicotianae (strain ATCC BAA-1114 / GMI1000)</name>
    <name type="common">Ralstonia solanacearum</name>
    <dbReference type="NCBI Taxonomy" id="267608"/>
    <lineage>
        <taxon>Bacteria</taxon>
        <taxon>Pseudomonadati</taxon>
        <taxon>Pseudomonadota</taxon>
        <taxon>Betaproteobacteria</taxon>
        <taxon>Burkholderiales</taxon>
        <taxon>Burkholderiaceae</taxon>
        <taxon>Ralstonia</taxon>
        <taxon>Ralstonia solanacearum species complex</taxon>
    </lineage>
</organism>
<evidence type="ECO:0000313" key="9">
    <source>
        <dbReference type="Proteomes" id="UP000001436"/>
    </source>
</evidence>
<evidence type="ECO:0000256" key="7">
    <source>
        <dbReference type="SAM" id="Phobius"/>
    </source>
</evidence>
<dbReference type="PANTHER" id="PTHR40043">
    <property type="entry name" value="UPF0719 INNER MEMBRANE PROTEIN YJFL"/>
    <property type="match status" value="1"/>
</dbReference>
<feature type="transmembrane region" description="Helical" evidence="7">
    <location>
        <begin position="119"/>
        <end position="138"/>
    </location>
</feature>
<dbReference type="AlphaFoldDB" id="Q8XQD0"/>
<dbReference type="Proteomes" id="UP000001436">
    <property type="component" value="Plasmid pGMI1000MP"/>
</dbReference>
<dbReference type="HOGENOM" id="CLU_122820_0_1_4"/>
<feature type="transmembrane region" description="Helical" evidence="7">
    <location>
        <begin position="20"/>
        <end position="41"/>
    </location>
</feature>
<name>Q8XQD0_RALN1</name>
<dbReference type="GO" id="GO:0005886">
    <property type="term" value="C:plasma membrane"/>
    <property type="evidence" value="ECO:0007669"/>
    <property type="project" value="UniProtKB-SubCell"/>
</dbReference>
<dbReference type="EnsemblBacteria" id="CAD18448">
    <property type="protein sequence ID" value="CAD18448"/>
    <property type="gene ID" value="RSp1297"/>
</dbReference>
<evidence type="ECO:0000256" key="2">
    <source>
        <dbReference type="ARBA" id="ARBA00005779"/>
    </source>
</evidence>
<reference evidence="8 9" key="1">
    <citation type="journal article" date="2002" name="Nature">
        <title>Genome sequence of the plant pathogen Ralstonia solanacearum.</title>
        <authorList>
            <person name="Salanoubat M."/>
            <person name="Genin S."/>
            <person name="Artiguenave F."/>
            <person name="Gouzy J."/>
            <person name="Mangenot S."/>
            <person name="Arlat M."/>
            <person name="Billault A."/>
            <person name="Brottier P."/>
            <person name="Camus J.C."/>
            <person name="Cattolico L."/>
            <person name="Chandler M."/>
            <person name="Choisne N."/>
            <person name="Claudel-Renard C."/>
            <person name="Cunnac S."/>
            <person name="Demange N."/>
            <person name="Gaspin C."/>
            <person name="Lavie M."/>
            <person name="Moisan A."/>
            <person name="Robert C."/>
            <person name="Saurin W."/>
            <person name="Schiex T."/>
            <person name="Siguier P."/>
            <person name="Thebault P."/>
            <person name="Whalen M."/>
            <person name="Wincker P."/>
            <person name="Levy M."/>
            <person name="Weissenbach J."/>
            <person name="Boucher C.A."/>
        </authorList>
    </citation>
    <scope>NUCLEOTIDE SEQUENCE [LARGE SCALE GENOMIC DNA]</scope>
    <source>
        <strain evidence="9">ATCC BAA-1114 / GMI1000</strain>
    </source>
</reference>
<keyword evidence="3" id="KW-1003">Cell membrane</keyword>
<geneLocation type="plasmid" evidence="9">
    <name>megaplasmid Rsp</name>
</geneLocation>
<dbReference type="KEGG" id="rso:RSp1297"/>
<evidence type="ECO:0000256" key="5">
    <source>
        <dbReference type="ARBA" id="ARBA00022989"/>
    </source>
</evidence>
<dbReference type="InterPro" id="IPR007140">
    <property type="entry name" value="DUF350"/>
</dbReference>
<comment type="similarity">
    <text evidence="2">Belongs to the UPF0719 family.</text>
</comment>
<dbReference type="STRING" id="267608.RSp1297"/>
<dbReference type="EMBL" id="AL646053">
    <property type="protein sequence ID" value="CAD18448.1"/>
    <property type="molecule type" value="Genomic_DNA"/>
</dbReference>
<dbReference type="eggNOG" id="COG3766">
    <property type="taxonomic scope" value="Bacteria"/>
</dbReference>
<evidence type="ECO:0000256" key="3">
    <source>
        <dbReference type="ARBA" id="ARBA00022475"/>
    </source>
</evidence>
<evidence type="ECO:0000256" key="4">
    <source>
        <dbReference type="ARBA" id="ARBA00022692"/>
    </source>
</evidence>
<dbReference type="PANTHER" id="PTHR40043:SF1">
    <property type="entry name" value="UPF0719 INNER MEMBRANE PROTEIN YJFL"/>
    <property type="match status" value="1"/>
</dbReference>
<keyword evidence="6 7" id="KW-0472">Membrane</keyword>
<accession>Q8XQD0</accession>
<dbReference type="Pfam" id="PF03994">
    <property type="entry name" value="DUF350"/>
    <property type="match status" value="1"/>
</dbReference>
<sequence length="141" mass="14940">MRPPTASGALIHMIAPILAYATHLLAGAIVFAGFFFVYLKLTPYDEFKLIREGNMAAALSLAGALLGFVLTIASSIQHSDGLVPFLFWAVMASVVQLVVFMVLTRLMPDYQVQIEHDNTAAGGLFGVSALAVGIINAACLA</sequence>
<evidence type="ECO:0000256" key="1">
    <source>
        <dbReference type="ARBA" id="ARBA00004651"/>
    </source>
</evidence>
<keyword evidence="9" id="KW-1185">Reference proteome</keyword>
<protein>
    <submittedName>
        <fullName evidence="8">Probable transmembrane protein</fullName>
    </submittedName>
</protein>
<proteinExistence type="inferred from homology"/>
<gene>
    <name evidence="8" type="ordered locus">RSp1297</name>
</gene>
<keyword evidence="5 7" id="KW-1133">Transmembrane helix</keyword>
<evidence type="ECO:0000256" key="6">
    <source>
        <dbReference type="ARBA" id="ARBA00023136"/>
    </source>
</evidence>
<feature type="transmembrane region" description="Helical" evidence="7">
    <location>
        <begin position="53"/>
        <end position="73"/>
    </location>
</feature>
<evidence type="ECO:0000313" key="8">
    <source>
        <dbReference type="EMBL" id="CAD18448.1"/>
    </source>
</evidence>
<comment type="subcellular location">
    <subcellularLocation>
        <location evidence="1">Cell membrane</location>
        <topology evidence="1">Multi-pass membrane protein</topology>
    </subcellularLocation>
</comment>
<feature type="transmembrane region" description="Helical" evidence="7">
    <location>
        <begin position="85"/>
        <end position="107"/>
    </location>
</feature>
<keyword evidence="4 7" id="KW-0812">Transmembrane</keyword>